<dbReference type="Proteomes" id="UP000305202">
    <property type="component" value="Unassembled WGS sequence"/>
</dbReference>
<keyword evidence="2" id="KW-1185">Reference proteome</keyword>
<comment type="caution">
    <text evidence="1">The sequence shown here is derived from an EMBL/GenBank/DDBJ whole genome shotgun (WGS) entry which is preliminary data.</text>
</comment>
<dbReference type="InterPro" id="IPR014287">
    <property type="entry name" value="Nase_Fe-Fe_AnfO"/>
</dbReference>
<organism evidence="1 2">
    <name type="scientific">Martelella alba</name>
    <dbReference type="NCBI Taxonomy" id="2590451"/>
    <lineage>
        <taxon>Bacteria</taxon>
        <taxon>Pseudomonadati</taxon>
        <taxon>Pseudomonadota</taxon>
        <taxon>Alphaproteobacteria</taxon>
        <taxon>Hyphomicrobiales</taxon>
        <taxon>Aurantimonadaceae</taxon>
        <taxon>Martelella</taxon>
    </lineage>
</organism>
<evidence type="ECO:0000313" key="1">
    <source>
        <dbReference type="EMBL" id="TKI07234.1"/>
    </source>
</evidence>
<evidence type="ECO:0000313" key="2">
    <source>
        <dbReference type="Proteomes" id="UP000305202"/>
    </source>
</evidence>
<proteinExistence type="predicted"/>
<accession>A0ABY2SNX4</accession>
<gene>
    <name evidence="1" type="primary">anfO</name>
    <name evidence="1" type="ORF">FCN80_07355</name>
</gene>
<dbReference type="RefSeq" id="WP_136989490.1">
    <property type="nucleotide sequence ID" value="NZ_SZPQ01000006.1"/>
</dbReference>
<dbReference type="NCBIfam" id="TIGR02940">
    <property type="entry name" value="anfO_nitrog"/>
    <property type="match status" value="1"/>
</dbReference>
<sequence length="226" mass="24845">MKIAVFIDAAGETAALFQPGRVRVYDSLPDGWRPERDIPFSLDAGMGLAEIRARTLTMLEALAGCRHFVARAIHGALLSYFDGMGIAMWRHAGDPLAVLPHIRRQVEQNASREGYSSPAGEVIRPADAPGEYRLNLIDALQSDSALTSKQILRPFLRRGEFTRLDVLCDHVPKWFPRELPALGVTLTTERLPDGRCRAALIRSASDQTAPEAASCETVQLRSGIVE</sequence>
<protein>
    <submittedName>
        <fullName evidence="1">Fe-only nitrogenase accessory protein AnfO</fullName>
    </submittedName>
</protein>
<dbReference type="EMBL" id="SZPQ01000006">
    <property type="protein sequence ID" value="TKI07234.1"/>
    <property type="molecule type" value="Genomic_DNA"/>
</dbReference>
<reference evidence="1 2" key="1">
    <citation type="submission" date="2019-04" db="EMBL/GenBank/DDBJ databases">
        <authorList>
            <person name="Li M."/>
            <person name="Gao C."/>
        </authorList>
    </citation>
    <scope>NUCLEOTIDE SEQUENCE [LARGE SCALE GENOMIC DNA]</scope>
    <source>
        <strain evidence="1 2">BGMRC 2031</strain>
    </source>
</reference>
<name>A0ABY2SNX4_9HYPH</name>
<dbReference type="Pfam" id="PF09582">
    <property type="entry name" value="AnfO_nitrog"/>
    <property type="match status" value="1"/>
</dbReference>